<gene>
    <name evidence="1" type="ORF">KUV26_00830</name>
</gene>
<reference evidence="1 2" key="1">
    <citation type="submission" date="2021-06" db="EMBL/GenBank/DDBJ databases">
        <title>50 bacteria genomes isolated from Dapeng, Shenzhen, China.</title>
        <authorList>
            <person name="Zheng W."/>
            <person name="Yu S."/>
            <person name="Huang Y."/>
        </authorList>
    </citation>
    <scope>NUCLEOTIDE SEQUENCE [LARGE SCALE GENOMIC DNA]</scope>
    <source>
        <strain evidence="1 2">DP1N14-2</strain>
    </source>
</reference>
<sequence length="118" mass="12863">MIGVILWSDAPLTKAVIWCDDQGDLAFFSNKAGVDFPELHPGDWVEFDITLSGNIRVAENLAIVMEQGSPGLADRLCATADCGGSAEEAREQEQKVVLFPLQAAKERRVSAPLQFVQM</sequence>
<dbReference type="RefSeq" id="WP_222507017.1">
    <property type="nucleotide sequence ID" value="NZ_JAHVJA010000001.1"/>
</dbReference>
<proteinExistence type="predicted"/>
<dbReference type="Proteomes" id="UP000766629">
    <property type="component" value="Unassembled WGS sequence"/>
</dbReference>
<organism evidence="1 2">
    <name type="scientific">Leisingera daeponensis</name>
    <dbReference type="NCBI Taxonomy" id="405746"/>
    <lineage>
        <taxon>Bacteria</taxon>
        <taxon>Pseudomonadati</taxon>
        <taxon>Pseudomonadota</taxon>
        <taxon>Alphaproteobacteria</taxon>
        <taxon>Rhodobacterales</taxon>
        <taxon>Roseobacteraceae</taxon>
        <taxon>Leisingera</taxon>
    </lineage>
</organism>
<name>A0ABS7N9U3_9RHOB</name>
<keyword evidence="2" id="KW-1185">Reference proteome</keyword>
<protein>
    <submittedName>
        <fullName evidence="1">Cold shock domain-containing protein</fullName>
    </submittedName>
</protein>
<evidence type="ECO:0000313" key="1">
    <source>
        <dbReference type="EMBL" id="MBY6137972.1"/>
    </source>
</evidence>
<evidence type="ECO:0000313" key="2">
    <source>
        <dbReference type="Proteomes" id="UP000766629"/>
    </source>
</evidence>
<comment type="caution">
    <text evidence="1">The sequence shown here is derived from an EMBL/GenBank/DDBJ whole genome shotgun (WGS) entry which is preliminary data.</text>
</comment>
<dbReference type="EMBL" id="JAHVJA010000001">
    <property type="protein sequence ID" value="MBY6137972.1"/>
    <property type="molecule type" value="Genomic_DNA"/>
</dbReference>
<accession>A0ABS7N9U3</accession>